<organism evidence="1 2">
    <name type="scientific">Polypedilum vanderplanki</name>
    <name type="common">Sleeping chironomid midge</name>
    <dbReference type="NCBI Taxonomy" id="319348"/>
    <lineage>
        <taxon>Eukaryota</taxon>
        <taxon>Metazoa</taxon>
        <taxon>Ecdysozoa</taxon>
        <taxon>Arthropoda</taxon>
        <taxon>Hexapoda</taxon>
        <taxon>Insecta</taxon>
        <taxon>Pterygota</taxon>
        <taxon>Neoptera</taxon>
        <taxon>Endopterygota</taxon>
        <taxon>Diptera</taxon>
        <taxon>Nematocera</taxon>
        <taxon>Chironomoidea</taxon>
        <taxon>Chironomidae</taxon>
        <taxon>Chironominae</taxon>
        <taxon>Polypedilum</taxon>
        <taxon>Polypedilum</taxon>
    </lineage>
</organism>
<dbReference type="Proteomes" id="UP001107558">
    <property type="component" value="Chromosome 1"/>
</dbReference>
<comment type="caution">
    <text evidence="1">The sequence shown here is derived from an EMBL/GenBank/DDBJ whole genome shotgun (WGS) entry which is preliminary data.</text>
</comment>
<gene>
    <name evidence="1" type="ORF">PVAND_013206</name>
</gene>
<dbReference type="EMBL" id="JADBJN010000001">
    <property type="protein sequence ID" value="KAG5683950.1"/>
    <property type="molecule type" value="Genomic_DNA"/>
</dbReference>
<accession>A0A9J6CQR0</accession>
<keyword evidence="2" id="KW-1185">Reference proteome</keyword>
<evidence type="ECO:0000313" key="2">
    <source>
        <dbReference type="Proteomes" id="UP001107558"/>
    </source>
</evidence>
<evidence type="ECO:0000313" key="1">
    <source>
        <dbReference type="EMBL" id="KAG5683950.1"/>
    </source>
</evidence>
<sequence length="94" mass="11047">MDANEIVDSKNDDRETFYDDYAYASDDKGKRKKAETLIKILKKSGFNDDEIEEDLMTVILTIIYKIEEHPVQSWKKLSSSNTEEDFQMFRCLVL</sequence>
<reference evidence="1" key="1">
    <citation type="submission" date="2021-03" db="EMBL/GenBank/DDBJ databases">
        <title>Chromosome level genome of the anhydrobiotic midge Polypedilum vanderplanki.</title>
        <authorList>
            <person name="Yoshida Y."/>
            <person name="Kikawada T."/>
            <person name="Gusev O."/>
        </authorList>
    </citation>
    <scope>NUCLEOTIDE SEQUENCE</scope>
    <source>
        <strain evidence="1">NIAS01</strain>
        <tissue evidence="1">Whole body or cell culture</tissue>
    </source>
</reference>
<protein>
    <submittedName>
        <fullName evidence="1">Uncharacterized protein</fullName>
    </submittedName>
</protein>
<proteinExistence type="predicted"/>
<name>A0A9J6CQR0_POLVA</name>
<dbReference type="AlphaFoldDB" id="A0A9J6CQR0"/>